<proteinExistence type="predicted"/>
<evidence type="ECO:0000259" key="3">
    <source>
        <dbReference type="Pfam" id="PF20736"/>
    </source>
</evidence>
<feature type="domain" description="Non-reducing end beta-L-arabinofuranosidase-like GH127 middle" evidence="3">
    <location>
        <begin position="443"/>
        <end position="535"/>
    </location>
</feature>
<dbReference type="AlphaFoldDB" id="A0A370TJ60"/>
<dbReference type="OrthoDB" id="5358475at2759"/>
<keyword evidence="4" id="KW-0378">Hydrolase</keyword>
<keyword evidence="4" id="KW-0326">Glycosidase</keyword>
<evidence type="ECO:0000313" key="4">
    <source>
        <dbReference type="EMBL" id="RDL35395.1"/>
    </source>
</evidence>
<dbReference type="RefSeq" id="XP_031868218.1">
    <property type="nucleotide sequence ID" value="XM_032015949.1"/>
</dbReference>
<organism evidence="4 5">
    <name type="scientific">Venustampulla echinocandica</name>
    <dbReference type="NCBI Taxonomy" id="2656787"/>
    <lineage>
        <taxon>Eukaryota</taxon>
        <taxon>Fungi</taxon>
        <taxon>Dikarya</taxon>
        <taxon>Ascomycota</taxon>
        <taxon>Pezizomycotina</taxon>
        <taxon>Leotiomycetes</taxon>
        <taxon>Helotiales</taxon>
        <taxon>Pleuroascaceae</taxon>
        <taxon>Venustampulla</taxon>
    </lineage>
</organism>
<name>A0A370TJ60_9HELO</name>
<dbReference type="GO" id="GO:0016798">
    <property type="term" value="F:hydrolase activity, acting on glycosyl bonds"/>
    <property type="evidence" value="ECO:0007669"/>
    <property type="project" value="UniProtKB-KW"/>
</dbReference>
<accession>A0A370TJ60</accession>
<dbReference type="Proteomes" id="UP000254866">
    <property type="component" value="Unassembled WGS sequence"/>
</dbReference>
<dbReference type="GO" id="GO:0005975">
    <property type="term" value="P:carbohydrate metabolic process"/>
    <property type="evidence" value="ECO:0007669"/>
    <property type="project" value="InterPro"/>
</dbReference>
<keyword evidence="1" id="KW-0732">Signal</keyword>
<dbReference type="SUPFAM" id="SSF48208">
    <property type="entry name" value="Six-hairpin glycosidases"/>
    <property type="match status" value="1"/>
</dbReference>
<keyword evidence="5" id="KW-1185">Reference proteome</keyword>
<sequence length="660" mass="71184">MVSIGLLKAAVVGLIITNVPVSAQVSPVVSETGVLAYQFSLSNVTLTSSRWQENERRTLTYLKYIDVNRMLYVFRSNHKLSTNGASANGGWDAPTFPFRSHMQGHILTAWAQCWVSLKDTTCRDRAISFVAELQKCQQNNGAAGFAAGYLSGFPESDFNAMEEGTLSNGNVPYYAIHKSLAGVLDVWRIIGDSTAKSVTLALADWVDTRTSKLSTSAMQTVLNTEYGGMNDVLAQIYLMTGTSKYLAAAKRFDHTALFTPLQNNQDQLSGLHANTQVPKWIGTAKEYKATGTSSYLTIAKNAWTMTVNAHSYAIGGNSQAEHFRAPNAIAGYLNTDTAESCNTYNMLKLTRELWMTDPTNTAYFDFYERALLNHLLGMQNPSDSHGHITYFSSLNPGGRRGLGPAWGGGTWSTDYDSFWCCQGTGLETQTKFADSVYFYDSSTLYVNLFTPSVLSWSARSIYVTQSTTFPISDTSTINISGSGTFAISIRIPGWTSGASITINGVSAGVSVNAGSYAKISRTWASGDQIVVTLPMRFRTIAANDNYNVAAIAFGPTVLCGNYGSTTLSSNPSLSLSTLKRSSSTTLTFTGIANGANVSLVPFYDGQGFNYVVYWAISGSFPTASPLSITTSTTSTLLTTTSLVSTTTDGPCQSIWGQCGG</sequence>
<dbReference type="InterPro" id="IPR012878">
    <property type="entry name" value="Beta-AFase-like_GH127_cat"/>
</dbReference>
<dbReference type="InterPro" id="IPR008928">
    <property type="entry name" value="6-hairpin_glycosidase_sf"/>
</dbReference>
<dbReference type="InterPro" id="IPR049046">
    <property type="entry name" value="Beta-AFase-like_GH127_middle"/>
</dbReference>
<dbReference type="PANTHER" id="PTHR31151">
    <property type="entry name" value="PROLINE-TRNA LIGASE (DUF1680)"/>
    <property type="match status" value="1"/>
</dbReference>
<reference evidence="4 5" key="1">
    <citation type="journal article" date="2018" name="IMA Fungus">
        <title>IMA Genome-F 9: Draft genome sequence of Annulohypoxylon stygium, Aspergillus mulundensis, Berkeleyomyces basicola (syn. Thielaviopsis basicola), Ceratocystis smalleyi, two Cercospora beticola strains, Coleophoma cylindrospora, Fusarium fracticaudum, Phialophora cf. hyalina, and Morchella septimelata.</title>
        <authorList>
            <person name="Wingfield B.D."/>
            <person name="Bills G.F."/>
            <person name="Dong Y."/>
            <person name="Huang W."/>
            <person name="Nel W.J."/>
            <person name="Swalarsk-Parry B.S."/>
            <person name="Vaghefi N."/>
            <person name="Wilken P.M."/>
            <person name="An Z."/>
            <person name="de Beer Z.W."/>
            <person name="De Vos L."/>
            <person name="Chen L."/>
            <person name="Duong T.A."/>
            <person name="Gao Y."/>
            <person name="Hammerbacher A."/>
            <person name="Kikkert J.R."/>
            <person name="Li Y."/>
            <person name="Li H."/>
            <person name="Li K."/>
            <person name="Li Q."/>
            <person name="Liu X."/>
            <person name="Ma X."/>
            <person name="Naidoo K."/>
            <person name="Pethybridge S.J."/>
            <person name="Sun J."/>
            <person name="Steenkamp E.T."/>
            <person name="van der Nest M.A."/>
            <person name="van Wyk S."/>
            <person name="Wingfield M.J."/>
            <person name="Xiong C."/>
            <person name="Yue Q."/>
            <person name="Zhang X."/>
        </authorList>
    </citation>
    <scope>NUCLEOTIDE SEQUENCE [LARGE SCALE GENOMIC DNA]</scope>
    <source>
        <strain evidence="4 5">BP 5553</strain>
    </source>
</reference>
<protein>
    <submittedName>
        <fullName evidence="4">Six-hairpin glycosidase</fullName>
    </submittedName>
</protein>
<comment type="caution">
    <text evidence="4">The sequence shown here is derived from an EMBL/GenBank/DDBJ whole genome shotgun (WGS) entry which is preliminary data.</text>
</comment>
<feature type="chain" id="PRO_5016969425" evidence="1">
    <location>
        <begin position="24"/>
        <end position="660"/>
    </location>
</feature>
<evidence type="ECO:0000256" key="1">
    <source>
        <dbReference type="SAM" id="SignalP"/>
    </source>
</evidence>
<dbReference type="Pfam" id="PF07944">
    <property type="entry name" value="Beta-AFase-like_GH127_cat"/>
    <property type="match status" value="1"/>
</dbReference>
<dbReference type="GeneID" id="43600175"/>
<evidence type="ECO:0000313" key="5">
    <source>
        <dbReference type="Proteomes" id="UP000254866"/>
    </source>
</evidence>
<feature type="signal peptide" evidence="1">
    <location>
        <begin position="1"/>
        <end position="23"/>
    </location>
</feature>
<gene>
    <name evidence="4" type="ORF">BP5553_07326</name>
</gene>
<dbReference type="PANTHER" id="PTHR31151:SF0">
    <property type="entry name" value="PROLINE-TRNA LIGASE (DUF1680)"/>
    <property type="match status" value="1"/>
</dbReference>
<dbReference type="Pfam" id="PF20736">
    <property type="entry name" value="Glyco_hydro127M"/>
    <property type="match status" value="1"/>
</dbReference>
<dbReference type="EMBL" id="NPIC01000006">
    <property type="protein sequence ID" value="RDL35395.1"/>
    <property type="molecule type" value="Genomic_DNA"/>
</dbReference>
<evidence type="ECO:0000259" key="2">
    <source>
        <dbReference type="Pfam" id="PF07944"/>
    </source>
</evidence>
<feature type="domain" description="Non-reducing end beta-L-arabinofuranosidase-like GH127 catalytic" evidence="2">
    <location>
        <begin position="43"/>
        <end position="433"/>
    </location>
</feature>